<evidence type="ECO:0000313" key="2">
    <source>
        <dbReference type="Proteomes" id="UP000313395"/>
    </source>
</evidence>
<dbReference type="Proteomes" id="UP000313395">
    <property type="component" value="Unassembled WGS sequence"/>
</dbReference>
<sequence length="120" mass="13700">MELKQTIEELKNTIGYGDVLEGTKEGTIVVINDCMLVKATVQELNARVDGEVKLVKNYFTREYIILSEVESVRVVNIKNPCIYLEMKSGIEKFFDVAESTDLNVILTEMFSYVRKAINKK</sequence>
<keyword evidence="2" id="KW-1185">Reference proteome</keyword>
<accession>A0A5C5E9L6</accession>
<dbReference type="AlphaFoldDB" id="A0A5C5E9L6"/>
<evidence type="ECO:0000313" key="1">
    <source>
        <dbReference type="EMBL" id="TNV68925.1"/>
    </source>
</evidence>
<proteinExistence type="predicted"/>
<gene>
    <name evidence="1" type="ORF">FHK04_05220</name>
</gene>
<comment type="caution">
    <text evidence="1">The sequence shown here is derived from an EMBL/GenBank/DDBJ whole genome shotgun (WGS) entry which is preliminary data.</text>
</comment>
<name>A0A5C5E9L6_9LACT</name>
<reference evidence="1 2" key="1">
    <citation type="submission" date="2019-06" db="EMBL/GenBank/DDBJ databases">
        <title>Description Trichococcus psychrophilus sp. nov., isolated from a cold spring, by genomic and phenotypic analyses.</title>
        <authorList>
            <person name="Zakharyuk A."/>
        </authorList>
    </citation>
    <scope>NUCLEOTIDE SEQUENCE [LARGE SCALE GENOMIC DNA]</scope>
    <source>
        <strain evidence="1 2">SKBG</strain>
    </source>
</reference>
<dbReference type="RefSeq" id="WP_140185685.1">
    <property type="nucleotide sequence ID" value="NZ_VENO01000002.1"/>
</dbReference>
<organism evidence="1 2">
    <name type="scientific">Trichococcus shcherbakoviae subsp. psychrophilus</name>
    <dbReference type="NCBI Taxonomy" id="2585775"/>
    <lineage>
        <taxon>Bacteria</taxon>
        <taxon>Bacillati</taxon>
        <taxon>Bacillota</taxon>
        <taxon>Bacilli</taxon>
        <taxon>Lactobacillales</taxon>
        <taxon>Carnobacteriaceae</taxon>
        <taxon>Trichococcus</taxon>
    </lineage>
</organism>
<dbReference type="EMBL" id="VENO01000002">
    <property type="protein sequence ID" value="TNV68925.1"/>
    <property type="molecule type" value="Genomic_DNA"/>
</dbReference>
<protein>
    <submittedName>
        <fullName evidence="1">Uncharacterized protein</fullName>
    </submittedName>
</protein>